<dbReference type="SUPFAM" id="SSF74650">
    <property type="entry name" value="Galactose mutarotase-like"/>
    <property type="match status" value="1"/>
</dbReference>
<evidence type="ECO:0000256" key="1">
    <source>
        <dbReference type="ARBA" id="ARBA00006699"/>
    </source>
</evidence>
<dbReference type="PANTHER" id="PTHR38481:SF1">
    <property type="entry name" value="HYALURONATE LYASE"/>
    <property type="match status" value="1"/>
</dbReference>
<dbReference type="InterPro" id="IPR003159">
    <property type="entry name" value="Lyase_8_central_dom"/>
</dbReference>
<feature type="region of interest" description="Disordered" evidence="2">
    <location>
        <begin position="873"/>
        <end position="893"/>
    </location>
</feature>
<dbReference type="AlphaFoldDB" id="E1F7G5"/>
<proteinExistence type="inferred from homology"/>
<feature type="signal peptide" evidence="4">
    <location>
        <begin position="1"/>
        <end position="15"/>
    </location>
</feature>
<dbReference type="InterPro" id="IPR014718">
    <property type="entry name" value="GH-type_carb-bd"/>
</dbReference>
<dbReference type="SUPFAM" id="SSF48230">
    <property type="entry name" value="Chondroitin AC/alginate lyase"/>
    <property type="match status" value="1"/>
</dbReference>
<sequence length="1069" mass="119202">MLILLLLTLCYTIFPFPTVTPPLSVANRYSQILQTIGPFRIIRDQTMYKSDLLNKYKTAFSSEAKQYYDTFDGGRYGWSDLSDLTKASNLNNILYRLTIMVIAYLTDGMELYHSEDCKVKILQAFTIFSGKYNSALYYSNDYHTWDIVIPNTLVNLLPLLDEIYSSDSSLSGGYRNALTRVTEALLILPKRSTYVNKCTNLPSTWYKDTECTLSSIVMELQMAKLTIFGSILIGDLSRMDVYYNRIIELFQIRHWNYELTPTADLYDGFRSDGTFVEYFSSIIPGSTGYSMLSLIAFVLAPSQKIIEQLTASGNTNAAHSVQLAVNSIIDKTTTYILDSILSFAVNCGVPDILAGADAANDSNPPLSRLKDISMGIMQFAYAVTLQDNLSSKFNELLGHIFKYLNYHLTDCPQVIDQIAGHYNFPIIGEWNRSTGLFLNTPAYPGEIMYGHYFLSYGDRYVYNAHDFSVIIAMNSYKTRNFQCIQDLNKLGFYQAAGVIMPNVRYHKDQYNDHVLFASEQGYMGTTATPKFSSKCSSQTHLFGSLSDGKFVSSITDGAHGSVSMDYYNAPENNVRYRTLYLIESISQGVHVAQMTTGGARLGDLTANVAVIPYVSGDTFEIYLDGVKKTQDTISFSKASRILIKMTPKDGSQYAAAFFLRKTLSGTIKNVTVTKSYADLGGSSNTKTKTYGIHISLTLGLTGFYYTDKIYWNARKAIFYSYYPYLPYSTTDQDLDAMEQKYRLLFKKGRVEENASVHSNKYMLVSFSDSTQDIIAISFFKGGSATLADGITITASDVVQILIKVTEDRYYLIMRDPIISSPRAIRVEIQGLTDMQSLQHWCKNAGVVDSTTLVIEESFLGPSLCQVQIDRHVSQTPDDKPIPPTNPPSPTPPPYIPPFLPVDDLLYDNSTDVIVIPDNQAMRTAKIAAISSSIIIVLVVIVVLLVVFLLRCKKTAKDLKAVEGALKMTPIPPSGREPSQAFSVLDNDGTMLESVHSVHSTFSEASAINTTDLDPKEAPQSRKVKVHRSLPSKFGSKKATAITNYIDEEGVNNDSFDSISVQYAANMFTQ</sequence>
<feature type="domain" description="Polysaccharide lyase family 8 central" evidence="5">
    <location>
        <begin position="457"/>
        <end position="577"/>
    </location>
</feature>
<feature type="compositionally biased region" description="Pro residues" evidence="2">
    <location>
        <begin position="881"/>
        <end position="893"/>
    </location>
</feature>
<evidence type="ECO:0000256" key="4">
    <source>
        <dbReference type="SAM" id="SignalP"/>
    </source>
</evidence>
<keyword evidence="3" id="KW-1133">Transmembrane helix</keyword>
<protein>
    <recommendedName>
        <fullName evidence="9">Glycosaminoglycan polysaccharide lyase</fullName>
    </recommendedName>
</protein>
<reference evidence="7 8" key="1">
    <citation type="journal article" date="2010" name="BMC Genomics">
        <title>Genome analysis and comparative genomics of a Giardia intestinalis assemblage E isolate.</title>
        <authorList>
            <person name="Jerlstrom-Hultqvist J."/>
            <person name="Franzen O."/>
            <person name="Ankarklev J."/>
            <person name="Xu F."/>
            <person name="Nohynkova E."/>
            <person name="Andersson J.O."/>
            <person name="Svard S.G."/>
            <person name="Andersson B."/>
        </authorList>
    </citation>
    <scope>NUCLEOTIDE SEQUENCE [LARGE SCALE GENOMIC DNA]</scope>
    <source>
        <strain evidence="7 8">P15</strain>
    </source>
</reference>
<keyword evidence="3" id="KW-0812">Transmembrane</keyword>
<dbReference type="Gene3D" id="2.70.98.10">
    <property type="match status" value="1"/>
</dbReference>
<dbReference type="OrthoDB" id="5980780at2759"/>
<dbReference type="Gene3D" id="1.50.10.100">
    <property type="entry name" value="Chondroitin AC/alginate lyase"/>
    <property type="match status" value="1"/>
</dbReference>
<feature type="chain" id="PRO_5012949005" description="Glycosaminoglycan polysaccharide lyase" evidence="4">
    <location>
        <begin position="16"/>
        <end position="1069"/>
    </location>
</feature>
<feature type="domain" description="Polysaccharide lyase 8 N-terminal alpha-helical" evidence="6">
    <location>
        <begin position="49"/>
        <end position="165"/>
    </location>
</feature>
<evidence type="ECO:0008006" key="9">
    <source>
        <dbReference type="Google" id="ProtNLM"/>
    </source>
</evidence>
<evidence type="ECO:0000256" key="2">
    <source>
        <dbReference type="SAM" id="MobiDB-lite"/>
    </source>
</evidence>
<name>E1F7G5_GIAIA</name>
<comment type="caution">
    <text evidence="7">The sequence shown here is derived from an EMBL/GenBank/DDBJ whole genome shotgun (WGS) entry which is preliminary data.</text>
</comment>
<dbReference type="EMBL" id="ACVC01000221">
    <property type="protein sequence ID" value="EFO61567.1"/>
    <property type="molecule type" value="Genomic_DNA"/>
</dbReference>
<dbReference type="Pfam" id="PF08124">
    <property type="entry name" value="Lyase_8_N"/>
    <property type="match status" value="1"/>
</dbReference>
<dbReference type="OMA" id="RCKKTAK"/>
<keyword evidence="4" id="KW-0732">Signal</keyword>
<dbReference type="GO" id="GO:0005576">
    <property type="term" value="C:extracellular region"/>
    <property type="evidence" value="ECO:0007669"/>
    <property type="project" value="InterPro"/>
</dbReference>
<keyword evidence="3" id="KW-0472">Membrane</keyword>
<dbReference type="InterPro" id="IPR008929">
    <property type="entry name" value="Chondroitin_lyas"/>
</dbReference>
<dbReference type="InterPro" id="IPR012970">
    <property type="entry name" value="Lyase_8_alpha_N"/>
</dbReference>
<feature type="transmembrane region" description="Helical" evidence="3">
    <location>
        <begin position="926"/>
        <end position="949"/>
    </location>
</feature>
<evidence type="ECO:0000313" key="7">
    <source>
        <dbReference type="EMBL" id="EFO61567.1"/>
    </source>
</evidence>
<dbReference type="GO" id="GO:0016837">
    <property type="term" value="F:carbon-oxygen lyase activity, acting on polysaccharides"/>
    <property type="evidence" value="ECO:0007669"/>
    <property type="project" value="UniProtKB-ARBA"/>
</dbReference>
<dbReference type="VEuPathDB" id="GiardiaDB:GLP15_3578"/>
<evidence type="ECO:0000313" key="8">
    <source>
        <dbReference type="Proteomes" id="UP000008974"/>
    </source>
</evidence>
<evidence type="ECO:0000256" key="3">
    <source>
        <dbReference type="SAM" id="Phobius"/>
    </source>
</evidence>
<gene>
    <name evidence="7" type="ORF">GLP15_3578</name>
</gene>
<comment type="similarity">
    <text evidence="1">Belongs to the polysaccharide lyase 8 family.</text>
</comment>
<dbReference type="InterPro" id="IPR011013">
    <property type="entry name" value="Gal_mutarotase_sf_dom"/>
</dbReference>
<dbReference type="GO" id="GO:0030246">
    <property type="term" value="F:carbohydrate binding"/>
    <property type="evidence" value="ECO:0007669"/>
    <property type="project" value="InterPro"/>
</dbReference>
<organism evidence="7 8">
    <name type="scientific">Giardia intestinalis (strain P15)</name>
    <name type="common">Giardia lamblia</name>
    <dbReference type="NCBI Taxonomy" id="658858"/>
    <lineage>
        <taxon>Eukaryota</taxon>
        <taxon>Metamonada</taxon>
        <taxon>Diplomonadida</taxon>
        <taxon>Hexamitidae</taxon>
        <taxon>Giardiinae</taxon>
        <taxon>Giardia</taxon>
    </lineage>
</organism>
<accession>E1F7G5</accession>
<dbReference type="Proteomes" id="UP000008974">
    <property type="component" value="Unassembled WGS sequence"/>
</dbReference>
<dbReference type="InterPro" id="IPR038970">
    <property type="entry name" value="Lyase_8"/>
</dbReference>
<dbReference type="GO" id="GO:0005975">
    <property type="term" value="P:carbohydrate metabolic process"/>
    <property type="evidence" value="ECO:0007669"/>
    <property type="project" value="InterPro"/>
</dbReference>
<evidence type="ECO:0000259" key="6">
    <source>
        <dbReference type="Pfam" id="PF08124"/>
    </source>
</evidence>
<dbReference type="Pfam" id="PF02278">
    <property type="entry name" value="Lyase_8"/>
    <property type="match status" value="1"/>
</dbReference>
<evidence type="ECO:0000259" key="5">
    <source>
        <dbReference type="Pfam" id="PF02278"/>
    </source>
</evidence>
<dbReference type="PANTHER" id="PTHR38481">
    <property type="entry name" value="HYALURONATE LYASE"/>
    <property type="match status" value="1"/>
</dbReference>